<protein>
    <submittedName>
        <fullName evidence="3">3-ketoacyl-CoA synthase</fullName>
    </submittedName>
</protein>
<feature type="compositionally biased region" description="Basic and acidic residues" evidence="1">
    <location>
        <begin position="96"/>
        <end position="119"/>
    </location>
</feature>
<accession>A0A8T0KKL8</accession>
<evidence type="ECO:0000259" key="2">
    <source>
        <dbReference type="Pfam" id="PF08392"/>
    </source>
</evidence>
<proteinExistence type="predicted"/>
<name>A0A8T0KKL8_PHAAN</name>
<dbReference type="EMBL" id="JABFOF010000004">
    <property type="protein sequence ID" value="KAG2399572.1"/>
    <property type="molecule type" value="Genomic_DNA"/>
</dbReference>
<evidence type="ECO:0000313" key="4">
    <source>
        <dbReference type="Proteomes" id="UP000743370"/>
    </source>
</evidence>
<dbReference type="Pfam" id="PF08392">
    <property type="entry name" value="FAE1_CUT1_RppA"/>
    <property type="match status" value="1"/>
</dbReference>
<dbReference type="GO" id="GO:0016747">
    <property type="term" value="F:acyltransferase activity, transferring groups other than amino-acyl groups"/>
    <property type="evidence" value="ECO:0007669"/>
    <property type="project" value="InterPro"/>
</dbReference>
<evidence type="ECO:0000313" key="3">
    <source>
        <dbReference type="EMBL" id="KAG2399572.1"/>
    </source>
</evidence>
<dbReference type="GO" id="GO:0016020">
    <property type="term" value="C:membrane"/>
    <property type="evidence" value="ECO:0007669"/>
    <property type="project" value="InterPro"/>
</dbReference>
<gene>
    <name evidence="3" type="ORF">HKW66_Vig0105750</name>
</gene>
<comment type="caution">
    <text evidence="3">The sequence shown here is derived from an EMBL/GenBank/DDBJ whole genome shotgun (WGS) entry which is preliminary data.</text>
</comment>
<dbReference type="Proteomes" id="UP000743370">
    <property type="component" value="Unassembled WGS sequence"/>
</dbReference>
<feature type="region of interest" description="Disordered" evidence="1">
    <location>
        <begin position="94"/>
        <end position="119"/>
    </location>
</feature>
<evidence type="ECO:0000256" key="1">
    <source>
        <dbReference type="SAM" id="MobiDB-lite"/>
    </source>
</evidence>
<sequence>MTCPTSIYLLDFSYYRPPNHLTVHFQKFIHHSTLTDDFLPSSLDFERKILLRFGLGKETYRQGRGRAGVAVRDMAGNLRKRRGKGQRVEAMLGLEEEMRKQTDKTVRRRSEREGRVVSG</sequence>
<dbReference type="AlphaFoldDB" id="A0A8T0KKL8"/>
<dbReference type="GO" id="GO:0006633">
    <property type="term" value="P:fatty acid biosynthetic process"/>
    <property type="evidence" value="ECO:0007669"/>
    <property type="project" value="InterPro"/>
</dbReference>
<organism evidence="3 4">
    <name type="scientific">Phaseolus angularis</name>
    <name type="common">Azuki bean</name>
    <name type="synonym">Vigna angularis</name>
    <dbReference type="NCBI Taxonomy" id="3914"/>
    <lineage>
        <taxon>Eukaryota</taxon>
        <taxon>Viridiplantae</taxon>
        <taxon>Streptophyta</taxon>
        <taxon>Embryophyta</taxon>
        <taxon>Tracheophyta</taxon>
        <taxon>Spermatophyta</taxon>
        <taxon>Magnoliopsida</taxon>
        <taxon>eudicotyledons</taxon>
        <taxon>Gunneridae</taxon>
        <taxon>Pentapetalae</taxon>
        <taxon>rosids</taxon>
        <taxon>fabids</taxon>
        <taxon>Fabales</taxon>
        <taxon>Fabaceae</taxon>
        <taxon>Papilionoideae</taxon>
        <taxon>50 kb inversion clade</taxon>
        <taxon>NPAAA clade</taxon>
        <taxon>indigoferoid/millettioid clade</taxon>
        <taxon>Phaseoleae</taxon>
        <taxon>Vigna</taxon>
    </lineage>
</organism>
<feature type="domain" description="FAE" evidence="2">
    <location>
        <begin position="4"/>
        <end position="61"/>
    </location>
</feature>
<dbReference type="InterPro" id="IPR013601">
    <property type="entry name" value="FAE1_typ3_polyketide_synth"/>
</dbReference>
<reference evidence="3 4" key="1">
    <citation type="submission" date="2020-05" db="EMBL/GenBank/DDBJ databases">
        <title>Vigna angularis (adzuki bean) Var. LongXiaoDou No. 4 denovo assembly.</title>
        <authorList>
            <person name="Xiang H."/>
        </authorList>
    </citation>
    <scope>NUCLEOTIDE SEQUENCE [LARGE SCALE GENOMIC DNA]</scope>
    <source>
        <tissue evidence="3">Leaf</tissue>
    </source>
</reference>